<feature type="region of interest" description="Disordered" evidence="1">
    <location>
        <begin position="315"/>
        <end position="372"/>
    </location>
</feature>
<keyword evidence="2" id="KW-0472">Membrane</keyword>
<evidence type="ECO:0000256" key="2">
    <source>
        <dbReference type="SAM" id="Phobius"/>
    </source>
</evidence>
<dbReference type="SUPFAM" id="SSF49879">
    <property type="entry name" value="SMAD/FHA domain"/>
    <property type="match status" value="1"/>
</dbReference>
<dbReference type="PANTHER" id="PTHR15715:SF48">
    <property type="entry name" value="FHA DOMAIN-CONTAINING PROTEIN"/>
    <property type="match status" value="1"/>
</dbReference>
<keyword evidence="2" id="KW-0812">Transmembrane</keyword>
<dbReference type="AlphaFoldDB" id="A0AAE0MVI8"/>
<feature type="compositionally biased region" description="Low complexity" evidence="1">
    <location>
        <begin position="272"/>
        <end position="285"/>
    </location>
</feature>
<dbReference type="Gene3D" id="2.60.200.20">
    <property type="match status" value="1"/>
</dbReference>
<protein>
    <recommendedName>
        <fullName evidence="3">FHA domain-containing protein</fullName>
    </recommendedName>
</protein>
<feature type="compositionally biased region" description="Acidic residues" evidence="1">
    <location>
        <begin position="315"/>
        <end position="332"/>
    </location>
</feature>
<accession>A0AAE0MVI8</accession>
<organism evidence="4 5">
    <name type="scientific">Neurospora tetraspora</name>
    <dbReference type="NCBI Taxonomy" id="94610"/>
    <lineage>
        <taxon>Eukaryota</taxon>
        <taxon>Fungi</taxon>
        <taxon>Dikarya</taxon>
        <taxon>Ascomycota</taxon>
        <taxon>Pezizomycotina</taxon>
        <taxon>Sordariomycetes</taxon>
        <taxon>Sordariomycetidae</taxon>
        <taxon>Sordariales</taxon>
        <taxon>Sordariaceae</taxon>
        <taxon>Neurospora</taxon>
    </lineage>
</organism>
<feature type="region of interest" description="Disordered" evidence="1">
    <location>
        <begin position="151"/>
        <end position="191"/>
    </location>
</feature>
<dbReference type="Pfam" id="PF00498">
    <property type="entry name" value="FHA"/>
    <property type="match status" value="1"/>
</dbReference>
<keyword evidence="5" id="KW-1185">Reference proteome</keyword>
<feature type="region of interest" description="Disordered" evidence="1">
    <location>
        <begin position="247"/>
        <end position="292"/>
    </location>
</feature>
<dbReference type="GO" id="GO:0005737">
    <property type="term" value="C:cytoplasm"/>
    <property type="evidence" value="ECO:0007669"/>
    <property type="project" value="TreeGrafter"/>
</dbReference>
<dbReference type="Proteomes" id="UP001278500">
    <property type="component" value="Unassembled WGS sequence"/>
</dbReference>
<keyword evidence="2" id="KW-1133">Transmembrane helix</keyword>
<feature type="compositionally biased region" description="Polar residues" evidence="1">
    <location>
        <begin position="251"/>
        <end position="263"/>
    </location>
</feature>
<feature type="transmembrane region" description="Helical" evidence="2">
    <location>
        <begin position="671"/>
        <end position="693"/>
    </location>
</feature>
<name>A0AAE0MVI8_9PEZI</name>
<feature type="compositionally biased region" description="Acidic residues" evidence="1">
    <location>
        <begin position="171"/>
        <end position="183"/>
    </location>
</feature>
<evidence type="ECO:0000313" key="5">
    <source>
        <dbReference type="Proteomes" id="UP001278500"/>
    </source>
</evidence>
<reference evidence="4" key="1">
    <citation type="journal article" date="2023" name="Mol. Phylogenet. Evol.">
        <title>Genome-scale phylogeny and comparative genomics of the fungal order Sordariales.</title>
        <authorList>
            <person name="Hensen N."/>
            <person name="Bonometti L."/>
            <person name="Westerberg I."/>
            <person name="Brannstrom I.O."/>
            <person name="Guillou S."/>
            <person name="Cros-Aarteil S."/>
            <person name="Calhoun S."/>
            <person name="Haridas S."/>
            <person name="Kuo A."/>
            <person name="Mondo S."/>
            <person name="Pangilinan J."/>
            <person name="Riley R."/>
            <person name="LaButti K."/>
            <person name="Andreopoulos B."/>
            <person name="Lipzen A."/>
            <person name="Chen C."/>
            <person name="Yan M."/>
            <person name="Daum C."/>
            <person name="Ng V."/>
            <person name="Clum A."/>
            <person name="Steindorff A."/>
            <person name="Ohm R.A."/>
            <person name="Martin F."/>
            <person name="Silar P."/>
            <person name="Natvig D.O."/>
            <person name="Lalanne C."/>
            <person name="Gautier V."/>
            <person name="Ament-Velasquez S.L."/>
            <person name="Kruys A."/>
            <person name="Hutchinson M.I."/>
            <person name="Powell A.J."/>
            <person name="Barry K."/>
            <person name="Miller A.N."/>
            <person name="Grigoriev I.V."/>
            <person name="Debuchy R."/>
            <person name="Gladieux P."/>
            <person name="Hiltunen Thoren M."/>
            <person name="Johannesson H."/>
        </authorList>
    </citation>
    <scope>NUCLEOTIDE SEQUENCE</scope>
    <source>
        <strain evidence="4">CBS 560.94</strain>
    </source>
</reference>
<dbReference type="PANTHER" id="PTHR15715">
    <property type="entry name" value="CENTROSOMAL PROTEIN OF 170 KDA"/>
    <property type="match status" value="1"/>
</dbReference>
<feature type="region of interest" description="Disordered" evidence="1">
    <location>
        <begin position="473"/>
        <end position="502"/>
    </location>
</feature>
<evidence type="ECO:0000313" key="4">
    <source>
        <dbReference type="EMBL" id="KAK3351834.1"/>
    </source>
</evidence>
<dbReference type="PROSITE" id="PS50006">
    <property type="entry name" value="FHA_DOMAIN"/>
    <property type="match status" value="1"/>
</dbReference>
<dbReference type="InterPro" id="IPR008984">
    <property type="entry name" value="SMAD_FHA_dom_sf"/>
</dbReference>
<dbReference type="InterPro" id="IPR000253">
    <property type="entry name" value="FHA_dom"/>
</dbReference>
<comment type="caution">
    <text evidence="4">The sequence shown here is derived from an EMBL/GenBank/DDBJ whole genome shotgun (WGS) entry which is preliminary data.</text>
</comment>
<dbReference type="InterPro" id="IPR051176">
    <property type="entry name" value="Cent_Immune-Sig_Mod"/>
</dbReference>
<sequence length="697" mass="76127">MVTNSEPASTGNLPAFSISLTQHPYTDHPFSRRYIVLDNQNPTLKIGRSSKLSAKGFVPSSQNGWYDSPVMSRQHAEIVADFAQKRLKLRDLGSLHGTYINENDQRLEKDDLVEIKDGDNIRFGVDIMRKKTFPPTIVKVGLEYIELTKAKPEPDTTRPRASSTFKVPDASDSDMEYQDEDSNIDPSMQGTQSAARGLAGRSWKGEVIDLTHPVGSGNVITNPQKQVIDLDQDDDYEINWCQSDEMDDIHQNNGSQSQPNIAFTQPPKSPIDSNDSNCSNCGSDGENVWPQNVGALQPTASQHPIASQYRAASYDDDWDSEMSSDYEPEYEPESAGSEVSGGNLGGDGDSSERGFEYDYPYSESDSDFSVGQDSDVESEAERVYGMEPSSNWAMPDLSNVVTGPTSKIEAEPNHDKGHGINRLVTPDISGDAINCNTSPINSASPVDMRSAAYPVDHPLFLSFTHPRDVQLATPKSNKSAGDTEAASPIHKPLNGPVAGTAEAPWYPSDKAEFFEARKENKVIVMQSSPVAREYSRLAISDIMDENAPVGKGKRKAEAISSSTEEELAWHASEVQKSEASGANEREEVMELMEVMEVDKDKEVGEPIESSTEDKEVNEPMEGSTEAATKIAVTVESLDLPVSVATSTVRLNDDDSDRPAKRQRLRNIAERVGYVALGGVATGAMMFGALVYTAPTFV</sequence>
<evidence type="ECO:0000256" key="1">
    <source>
        <dbReference type="SAM" id="MobiDB-lite"/>
    </source>
</evidence>
<feature type="region of interest" description="Disordered" evidence="1">
    <location>
        <begin position="602"/>
        <end position="621"/>
    </location>
</feature>
<evidence type="ECO:0000259" key="3">
    <source>
        <dbReference type="PROSITE" id="PS50006"/>
    </source>
</evidence>
<dbReference type="EMBL" id="JAUEPP010000002">
    <property type="protein sequence ID" value="KAK3351834.1"/>
    <property type="molecule type" value="Genomic_DNA"/>
</dbReference>
<dbReference type="GeneID" id="87858031"/>
<dbReference type="RefSeq" id="XP_062685129.1">
    <property type="nucleotide sequence ID" value="XM_062820877.1"/>
</dbReference>
<proteinExistence type="predicted"/>
<dbReference type="SMART" id="SM00240">
    <property type="entry name" value="FHA"/>
    <property type="match status" value="1"/>
</dbReference>
<feature type="domain" description="FHA" evidence="3">
    <location>
        <begin position="44"/>
        <end position="105"/>
    </location>
</feature>
<gene>
    <name evidence="4" type="ORF">B0H65DRAFT_136269</name>
</gene>
<reference evidence="4" key="2">
    <citation type="submission" date="2023-06" db="EMBL/GenBank/DDBJ databases">
        <authorList>
            <consortium name="Lawrence Berkeley National Laboratory"/>
            <person name="Haridas S."/>
            <person name="Hensen N."/>
            <person name="Bonometti L."/>
            <person name="Westerberg I."/>
            <person name="Brannstrom I.O."/>
            <person name="Guillou S."/>
            <person name="Cros-Aarteil S."/>
            <person name="Calhoun S."/>
            <person name="Kuo A."/>
            <person name="Mondo S."/>
            <person name="Pangilinan J."/>
            <person name="Riley R."/>
            <person name="Labutti K."/>
            <person name="Andreopoulos B."/>
            <person name="Lipzen A."/>
            <person name="Chen C."/>
            <person name="Yanf M."/>
            <person name="Daum C."/>
            <person name="Ng V."/>
            <person name="Clum A."/>
            <person name="Steindorff A."/>
            <person name="Ohm R."/>
            <person name="Martin F."/>
            <person name="Silar P."/>
            <person name="Natvig D."/>
            <person name="Lalanne C."/>
            <person name="Gautier V."/>
            <person name="Ament-Velasquez S.L."/>
            <person name="Kruys A."/>
            <person name="Hutchinson M.I."/>
            <person name="Powell A.J."/>
            <person name="Barry K."/>
            <person name="Miller A.N."/>
            <person name="Grigoriev I.V."/>
            <person name="Debuchy R."/>
            <person name="Gladieux P."/>
            <person name="Thoren M.H."/>
            <person name="Johannesson H."/>
        </authorList>
    </citation>
    <scope>NUCLEOTIDE SEQUENCE</scope>
    <source>
        <strain evidence="4">CBS 560.94</strain>
    </source>
</reference>